<dbReference type="SMART" id="SM00248">
    <property type="entry name" value="ANK"/>
    <property type="match status" value="3"/>
</dbReference>
<dbReference type="Proteomes" id="UP000791440">
    <property type="component" value="Unassembled WGS sequence"/>
</dbReference>
<dbReference type="PROSITE" id="PS50297">
    <property type="entry name" value="ANK_REP_REGION"/>
    <property type="match status" value="2"/>
</dbReference>
<dbReference type="EMBL" id="JH668358">
    <property type="protein sequence ID" value="KAG6448499.1"/>
    <property type="molecule type" value="Genomic_DNA"/>
</dbReference>
<accession>A0A921YZE8</accession>
<keyword evidence="2 3" id="KW-0040">ANK repeat</keyword>
<dbReference type="SUPFAM" id="SSF48403">
    <property type="entry name" value="Ankyrin repeat"/>
    <property type="match status" value="1"/>
</dbReference>
<dbReference type="PANTHER" id="PTHR24171">
    <property type="entry name" value="ANKYRIN REPEAT DOMAIN-CONTAINING PROTEIN 39-RELATED"/>
    <property type="match status" value="1"/>
</dbReference>
<feature type="repeat" description="ANK" evidence="3">
    <location>
        <begin position="1499"/>
        <end position="1520"/>
    </location>
</feature>
<dbReference type="InterPro" id="IPR036770">
    <property type="entry name" value="Ankyrin_rpt-contain_sf"/>
</dbReference>
<evidence type="ECO:0000256" key="2">
    <source>
        <dbReference type="ARBA" id="ARBA00023043"/>
    </source>
</evidence>
<reference evidence="4" key="2">
    <citation type="submission" date="2020-12" db="EMBL/GenBank/DDBJ databases">
        <authorList>
            <person name="Kanost M."/>
        </authorList>
    </citation>
    <scope>NUCLEOTIDE SEQUENCE</scope>
</reference>
<keyword evidence="5" id="KW-1185">Reference proteome</keyword>
<sequence>MALNREKAAQQAKNNRLIIAVWENKEVKQKIENVKKILLSGADVNAASANLKHNALQIAVKKAEIDVIKLLLEHGADVTRTKGLDKNALDIAQTLQGGIGQEITTLLEEHAKKIQLATPGEPESDSEDNKPVQPVDALGSKYFLMQDKNTGVRGHLYETKLLCLSLLRAANDEDIESYYLASNMAGIGVFDDICFKYNVKGREKSIRLFLQAKHRDLPKKGRLTLEDVLKPDSELGLANCFDSYLQIKKKFVPASGHPIFGESYHNVELNFIVYTSGEESFNRKLIGRNERSPKIHKLIYTGGKKSIFQFDYNDDYIYCITRDVQRMRIKLLAVNFIEFILGEKDKYKHMLEDELIRKYHCVLEQTAVRLCKVEKNHIEAKFRPELFRNTDPFTVLLKEELCKVIIEKNCVKPTKTKEGIVNEFKRLPREPSSSALSPFIGTVINYDVKNNKLKVLENVAKRGLKSNDIKQLNEHLKQIHANPTVIAEAITKAGENKLLTTEFKLPPSFGNIDITMKDSRITYLVSVFKDLFQINRDKGEIEINETDIGKNLSSSTTLTEGFIAHNGGIASAVGNLLLYDKNKNVLKFNTARPLFEKAYKLLVELEKVIPEGKKLDDYVIKVNTYNFPRARFSNDEYDTTQAKCFLNRLWFYCNQGKEDEVEKSVKTEIDKFYNEHRFQTSFRFRTHIDSIFSKFHSELQKWWMVSAENSMASYLTSDSNIFRIAQEGVDSPLLTLHHEMYLGAVKKLGIEFTSEAVKKLRLDDCAEKIINIKTDNDILTAIKIHQHYKNQNNYTFMDLYYMLGLPAEDRNVILGELKLTSMEILILMCGRPRIETSDIGDFSLILNMFKGNKIIIVTTNVKDSDVKIRIPDNHSTINDDMTNLIHFEENSMKKIAEEITVTFQDEEICLESLLDENILKKINAKILSKVMDDERIEIGKPLMNKQYEKIKDIYMPRRLIKNARDDYPVNNLDDVEDKVVLIISKHGTGKSTLLTHLALENKKVNPTKWIIRINLAEFQDDFYTWQTSRININKINAVKLLCMKSLKHVNNKTYFQLVERGGEITLDTYSANILDGAILLELELFLHYYNNRKMIFLFYGFDYVCPPFGVEAIKLLKNIKSDDIPMWIACHSVGLPMTLLEAEFGTSYQLQPIDETGQMGFFYKFWKTNLQLEKINTELFSNISGLFELMSGKHNLSDVGEQKRMFMPWVSMPLHILYLLAIDFFQTEFSTLSFADIKKKLKQHLDIDLNKGSKIGSYMDQTPEEEQAAELAGTPLHMYVVANYFECKIKGRLQIEPNVPELKKKCDFWQDALHLYEKFLKHNMDKVLLQTHDIEIDEDEEVEKRREFFERHKKLALLAICKEEDLCKLLPADEINELKGTMARIQSGEEKSALVDCVLDNVPRFFHLMYAEYCGVEFLTDIIKCAKLDSTDGARFSLIWDFIVNIFLYTCPVSVRSAFDYKLSNDPQLAEITTSDKFKNVMFELLLKQDGDARAGSSKGQNPLHMAVDSGMNNFVKVLLMSIETNLTQNNVQQFLKVMKTLDIFCLLLNLAGEKAPNNISKFFTDMNLDRVVDVIKSEHTVELPLSLMSFFVKPSVVDSARAALTRTRQHLVDKAAERFGLTHDNIELFRRLAETFKRFDDNQ</sequence>
<dbReference type="Pfam" id="PF00023">
    <property type="entry name" value="Ank"/>
    <property type="match status" value="1"/>
</dbReference>
<evidence type="ECO:0000313" key="4">
    <source>
        <dbReference type="EMBL" id="KAG6448499.1"/>
    </source>
</evidence>
<dbReference type="Gene3D" id="1.25.40.20">
    <property type="entry name" value="Ankyrin repeat-containing domain"/>
    <property type="match status" value="1"/>
</dbReference>
<evidence type="ECO:0000256" key="1">
    <source>
        <dbReference type="ARBA" id="ARBA00022737"/>
    </source>
</evidence>
<evidence type="ECO:0000313" key="5">
    <source>
        <dbReference type="Proteomes" id="UP000791440"/>
    </source>
</evidence>
<gene>
    <name evidence="4" type="ORF">O3G_MSEX005551</name>
</gene>
<keyword evidence="1" id="KW-0677">Repeat</keyword>
<name>A0A921YZE8_MANSE</name>
<protein>
    <submittedName>
        <fullName evidence="4">Uncharacterized protein</fullName>
    </submittedName>
</protein>
<dbReference type="PROSITE" id="PS50088">
    <property type="entry name" value="ANK_REPEAT"/>
    <property type="match status" value="2"/>
</dbReference>
<feature type="repeat" description="ANK" evidence="3">
    <location>
        <begin position="51"/>
        <end position="83"/>
    </location>
</feature>
<dbReference type="Gene3D" id="3.40.50.300">
    <property type="entry name" value="P-loop containing nucleotide triphosphate hydrolases"/>
    <property type="match status" value="1"/>
</dbReference>
<evidence type="ECO:0000256" key="3">
    <source>
        <dbReference type="PROSITE-ProRule" id="PRU00023"/>
    </source>
</evidence>
<proteinExistence type="predicted"/>
<organism evidence="4 5">
    <name type="scientific">Manduca sexta</name>
    <name type="common">Tobacco hawkmoth</name>
    <name type="synonym">Tobacco hornworm</name>
    <dbReference type="NCBI Taxonomy" id="7130"/>
    <lineage>
        <taxon>Eukaryota</taxon>
        <taxon>Metazoa</taxon>
        <taxon>Ecdysozoa</taxon>
        <taxon>Arthropoda</taxon>
        <taxon>Hexapoda</taxon>
        <taxon>Insecta</taxon>
        <taxon>Pterygota</taxon>
        <taxon>Neoptera</taxon>
        <taxon>Endopterygota</taxon>
        <taxon>Lepidoptera</taxon>
        <taxon>Glossata</taxon>
        <taxon>Ditrysia</taxon>
        <taxon>Bombycoidea</taxon>
        <taxon>Sphingidae</taxon>
        <taxon>Sphinginae</taxon>
        <taxon>Sphingini</taxon>
        <taxon>Manduca</taxon>
    </lineage>
</organism>
<comment type="caution">
    <text evidence="4">The sequence shown here is derived from an EMBL/GenBank/DDBJ whole genome shotgun (WGS) entry which is preliminary data.</text>
</comment>
<dbReference type="SUPFAM" id="SSF52540">
    <property type="entry name" value="P-loop containing nucleoside triphosphate hydrolases"/>
    <property type="match status" value="1"/>
</dbReference>
<dbReference type="EMBL" id="JH668358">
    <property type="protein sequence ID" value="KAG6448500.1"/>
    <property type="molecule type" value="Genomic_DNA"/>
</dbReference>
<dbReference type="InterPro" id="IPR002110">
    <property type="entry name" value="Ankyrin_rpt"/>
</dbReference>
<dbReference type="InterPro" id="IPR027417">
    <property type="entry name" value="P-loop_NTPase"/>
</dbReference>
<reference evidence="4" key="1">
    <citation type="journal article" date="2016" name="Insect Biochem. Mol. Biol.">
        <title>Multifaceted biological insights from a draft genome sequence of the tobacco hornworm moth, Manduca sexta.</title>
        <authorList>
            <person name="Kanost M.R."/>
            <person name="Arrese E.L."/>
            <person name="Cao X."/>
            <person name="Chen Y.R."/>
            <person name="Chellapilla S."/>
            <person name="Goldsmith M.R."/>
            <person name="Grosse-Wilde E."/>
            <person name="Heckel D.G."/>
            <person name="Herndon N."/>
            <person name="Jiang H."/>
            <person name="Papanicolaou A."/>
            <person name="Qu J."/>
            <person name="Soulages J.L."/>
            <person name="Vogel H."/>
            <person name="Walters J."/>
            <person name="Waterhouse R.M."/>
            <person name="Ahn S.J."/>
            <person name="Almeida F.C."/>
            <person name="An C."/>
            <person name="Aqrawi P."/>
            <person name="Bretschneider A."/>
            <person name="Bryant W.B."/>
            <person name="Bucks S."/>
            <person name="Chao H."/>
            <person name="Chevignon G."/>
            <person name="Christen J.M."/>
            <person name="Clarke D.F."/>
            <person name="Dittmer N.T."/>
            <person name="Ferguson L.C.F."/>
            <person name="Garavelou S."/>
            <person name="Gordon K.H.J."/>
            <person name="Gunaratna R.T."/>
            <person name="Han Y."/>
            <person name="Hauser F."/>
            <person name="He Y."/>
            <person name="Heidel-Fischer H."/>
            <person name="Hirsh A."/>
            <person name="Hu Y."/>
            <person name="Jiang H."/>
            <person name="Kalra D."/>
            <person name="Klinner C."/>
            <person name="Konig C."/>
            <person name="Kovar C."/>
            <person name="Kroll A.R."/>
            <person name="Kuwar S.S."/>
            <person name="Lee S.L."/>
            <person name="Lehman R."/>
            <person name="Li K."/>
            <person name="Li Z."/>
            <person name="Liang H."/>
            <person name="Lovelace S."/>
            <person name="Lu Z."/>
            <person name="Mansfield J.H."/>
            <person name="McCulloch K.J."/>
            <person name="Mathew T."/>
            <person name="Morton B."/>
            <person name="Muzny D.M."/>
            <person name="Neunemann D."/>
            <person name="Ongeri F."/>
            <person name="Pauchet Y."/>
            <person name="Pu L.L."/>
            <person name="Pyrousis I."/>
            <person name="Rao X.J."/>
            <person name="Redding A."/>
            <person name="Roesel C."/>
            <person name="Sanchez-Gracia A."/>
            <person name="Schaack S."/>
            <person name="Shukla A."/>
            <person name="Tetreau G."/>
            <person name="Wang Y."/>
            <person name="Xiong G.H."/>
            <person name="Traut W."/>
            <person name="Walsh T.K."/>
            <person name="Worley K.C."/>
            <person name="Wu D."/>
            <person name="Wu W."/>
            <person name="Wu Y.Q."/>
            <person name="Zhang X."/>
            <person name="Zou Z."/>
            <person name="Zucker H."/>
            <person name="Briscoe A.D."/>
            <person name="Burmester T."/>
            <person name="Clem R.J."/>
            <person name="Feyereisen R."/>
            <person name="Grimmelikhuijzen C.J.P."/>
            <person name="Hamodrakas S.J."/>
            <person name="Hansson B.S."/>
            <person name="Huguet E."/>
            <person name="Jermiin L.S."/>
            <person name="Lan Q."/>
            <person name="Lehman H.K."/>
            <person name="Lorenzen M."/>
            <person name="Merzendorfer H."/>
            <person name="Michalopoulos I."/>
            <person name="Morton D.B."/>
            <person name="Muthukrishnan S."/>
            <person name="Oakeshott J.G."/>
            <person name="Palmer W."/>
            <person name="Park Y."/>
            <person name="Passarelli A.L."/>
            <person name="Rozas J."/>
            <person name="Schwartz L.M."/>
            <person name="Smith W."/>
            <person name="Southgate A."/>
            <person name="Vilcinskas A."/>
            <person name="Vogt R."/>
            <person name="Wang P."/>
            <person name="Werren J."/>
            <person name="Yu X.Q."/>
            <person name="Zhou J.J."/>
            <person name="Brown S.J."/>
            <person name="Scherer S.E."/>
            <person name="Richards S."/>
            <person name="Blissard G.W."/>
        </authorList>
    </citation>
    <scope>NUCLEOTIDE SEQUENCE</scope>
</reference>